<dbReference type="InterPro" id="IPR041569">
    <property type="entry name" value="AAA_lid_3"/>
</dbReference>
<evidence type="ECO:0000256" key="3">
    <source>
        <dbReference type="ARBA" id="ARBA00022833"/>
    </source>
</evidence>
<evidence type="ECO:0000256" key="4">
    <source>
        <dbReference type="ARBA" id="ARBA00023049"/>
    </source>
</evidence>
<dbReference type="Proteomes" id="UP001363151">
    <property type="component" value="Unassembled WGS sequence"/>
</dbReference>
<evidence type="ECO:0000259" key="6">
    <source>
        <dbReference type="PROSITE" id="PS50042"/>
    </source>
</evidence>
<dbReference type="Gene3D" id="1.10.8.60">
    <property type="match status" value="1"/>
</dbReference>
<name>A0ABR1GDE3_AURAN</name>
<gene>
    <name evidence="8" type="ORF">SO694_00002849</name>
</gene>
<keyword evidence="3" id="KW-0862">Zinc</keyword>
<keyword evidence="4" id="KW-0378">Hydrolase</keyword>
<keyword evidence="4" id="KW-0482">Metalloprotease</keyword>
<evidence type="ECO:0000313" key="8">
    <source>
        <dbReference type="EMBL" id="KAK7253872.1"/>
    </source>
</evidence>
<reference evidence="8 9" key="1">
    <citation type="submission" date="2024-03" db="EMBL/GenBank/DDBJ databases">
        <title>Aureococcus anophagefferens CCMP1851 and Kratosvirus quantuckense: Draft genome of a second virus-susceptible host strain in the model system.</title>
        <authorList>
            <person name="Chase E."/>
            <person name="Truchon A.R."/>
            <person name="Schepens W."/>
            <person name="Wilhelm S.W."/>
        </authorList>
    </citation>
    <scope>NUCLEOTIDE SEQUENCE [LARGE SCALE GENOMIC DNA]</scope>
    <source>
        <strain evidence="8 9">CCMP1851</strain>
    </source>
</reference>
<dbReference type="PANTHER" id="PTHR23076:SF97">
    <property type="entry name" value="ATP-DEPENDENT ZINC METALLOPROTEASE YME1L1"/>
    <property type="match status" value="1"/>
</dbReference>
<dbReference type="CDD" id="cd02116">
    <property type="entry name" value="ACT"/>
    <property type="match status" value="1"/>
</dbReference>
<protein>
    <submittedName>
        <fullName evidence="8">Cyclic nucleotide-monophosphate binding protein</fullName>
    </submittedName>
</protein>
<accession>A0ABR1GDE3</accession>
<dbReference type="Gene3D" id="2.60.120.10">
    <property type="entry name" value="Jelly Rolls"/>
    <property type="match status" value="1"/>
</dbReference>
<feature type="region of interest" description="Disordered" evidence="5">
    <location>
        <begin position="652"/>
        <end position="672"/>
    </location>
</feature>
<dbReference type="EMBL" id="JBBJCI010000034">
    <property type="protein sequence ID" value="KAK7253872.1"/>
    <property type="molecule type" value="Genomic_DNA"/>
</dbReference>
<evidence type="ECO:0000256" key="5">
    <source>
        <dbReference type="SAM" id="MobiDB-lite"/>
    </source>
</evidence>
<dbReference type="Gene3D" id="3.40.50.300">
    <property type="entry name" value="P-loop containing nucleotide triphosphate hydrolases"/>
    <property type="match status" value="1"/>
</dbReference>
<sequence>MFKRFAVPKNAEEEAAERRAVAKKLAQTCLFQNVDPRAVAKVAGRMERVPFRPGERLGALQDEPQTSMYVVTRGSVVRERREATAKLRVDEGPRGMGDVPDFAVAVAGGPDGSATVSVVGPDVDGLLAAVSKALYSCGLSVRKVENTATRSGGVRDNFVVERAGEALGEKSRGLVRAAVVKACHECALGSLRYYGVNSFGTLHVVERLPAFATTTAVSHGVAYRLDGADVDAALRQHGPGVIAGLCAEIFRMSETYEPLPLFEQPPKRVNVAAVSVAAAFESYYRAMLNTLLNSTVSTVADAPATMFPNMTVQIPTRMLYINGFKLLRQAFDDALRSDDRETHAYESLIPALLPGVLMTPVSSILEACNAEYANPEPLLRRAARGATFRCGREVIFGLGLNNLADYCEERVPRDVANSKLARNALGSVGAGVVAGYFSHVPHNLSTLAMLEPGRSYGDHWRNLVANARANRLPANLPPAQASVLANALALFLPAGLLIRTTQIVGSFCLLNGISHALDVSRTDEQHAVALGAGGLKRLGPPGARALRRAHARVGARLALARRGGGAALPRDPTLVVLEGKTRQITEDDGADKNRLDKWKKEVSVLVAVAWARCRVLALRFRGAGDDARGASAGSASPSSCASRCCCAAPAARGRRRPSRPPRRCPGATSSAPSSARARVADAVVSASRYEFVMDGARCFTVPAQIQSELAQKLMDAGITWSRAKGAALTPARAFFYLIAGGYCLALFESRADDGRRRRVRRAAARAAVSEEDAVTFEQVAGIDAAKREVASSVRQLFAKAAKLGSCVIFIDEIDALGKARRESNFAMNGANDEVEQTKSPWPGAWTSATQRETKGLVGAELAAIVNEAAAVRAVRRGSDEVSQRDMKDARLVDFGARGARWRRADGPLQAQGHDPKPSRRLLLEFKGGAGRAIAHLASGVGAFGARVARRGRPRRGDDRWLGGSFFFDAFFAKLGIFRGDLGDFALAAGLGGSGSPWELEVRDVRRGAAGSGDAGDAGRGRARGARGGLGDAGAATLSGVTTGGDAGFDGGALGGDAGLGAAARGARRPGLLPLPSREPPVEWTNVACVASSTGEPGAPAPGASSARATR</sequence>
<comment type="caution">
    <text evidence="8">The sequence shown here is derived from an EMBL/GenBank/DDBJ whole genome shotgun (WGS) entry which is preliminary data.</text>
</comment>
<dbReference type="SUPFAM" id="SSF51206">
    <property type="entry name" value="cAMP-binding domain-like"/>
    <property type="match status" value="1"/>
</dbReference>
<feature type="compositionally biased region" description="Basic residues" evidence="5">
    <location>
        <begin position="652"/>
        <end position="662"/>
    </location>
</feature>
<dbReference type="Pfam" id="PF00004">
    <property type="entry name" value="AAA"/>
    <property type="match status" value="1"/>
</dbReference>
<proteinExistence type="predicted"/>
<dbReference type="Pfam" id="PF17862">
    <property type="entry name" value="AAA_lid_3"/>
    <property type="match status" value="1"/>
</dbReference>
<feature type="region of interest" description="Disordered" evidence="5">
    <location>
        <begin position="1008"/>
        <end position="1028"/>
    </location>
</feature>
<keyword evidence="9" id="KW-1185">Reference proteome</keyword>
<keyword evidence="2" id="KW-0479">Metal-binding</keyword>
<evidence type="ECO:0000313" key="9">
    <source>
        <dbReference type="Proteomes" id="UP001363151"/>
    </source>
</evidence>
<organism evidence="8 9">
    <name type="scientific">Aureococcus anophagefferens</name>
    <name type="common">Harmful bloom alga</name>
    <dbReference type="NCBI Taxonomy" id="44056"/>
    <lineage>
        <taxon>Eukaryota</taxon>
        <taxon>Sar</taxon>
        <taxon>Stramenopiles</taxon>
        <taxon>Ochrophyta</taxon>
        <taxon>Pelagophyceae</taxon>
        <taxon>Pelagomonadales</taxon>
        <taxon>Pelagomonadaceae</taxon>
        <taxon>Aureococcus</taxon>
    </lineage>
</organism>
<evidence type="ECO:0000256" key="2">
    <source>
        <dbReference type="ARBA" id="ARBA00022723"/>
    </source>
</evidence>
<keyword evidence="4" id="KW-0645">Protease</keyword>
<dbReference type="PROSITE" id="PS50042">
    <property type="entry name" value="CNMP_BINDING_3"/>
    <property type="match status" value="1"/>
</dbReference>
<dbReference type="InterPro" id="IPR003959">
    <property type="entry name" value="ATPase_AAA_core"/>
</dbReference>
<dbReference type="InterPro" id="IPR002912">
    <property type="entry name" value="ACT_dom"/>
</dbReference>
<dbReference type="InterPro" id="IPR000595">
    <property type="entry name" value="cNMP-bd_dom"/>
</dbReference>
<comment type="cofactor">
    <cofactor evidence="1">
        <name>Zn(2+)</name>
        <dbReference type="ChEBI" id="CHEBI:29105"/>
    </cofactor>
</comment>
<feature type="region of interest" description="Disordered" evidence="5">
    <location>
        <begin position="1091"/>
        <end position="1110"/>
    </location>
</feature>
<feature type="domain" description="ACT" evidence="7">
    <location>
        <begin position="115"/>
        <end position="195"/>
    </location>
</feature>
<dbReference type="InterPro" id="IPR018490">
    <property type="entry name" value="cNMP-bd_dom_sf"/>
</dbReference>
<dbReference type="PROSITE" id="PS51671">
    <property type="entry name" value="ACT"/>
    <property type="match status" value="1"/>
</dbReference>
<dbReference type="InterPro" id="IPR027417">
    <property type="entry name" value="P-loop_NTPase"/>
</dbReference>
<evidence type="ECO:0000256" key="1">
    <source>
        <dbReference type="ARBA" id="ARBA00001947"/>
    </source>
</evidence>
<dbReference type="PANTHER" id="PTHR23076">
    <property type="entry name" value="METALLOPROTEASE M41 FTSH"/>
    <property type="match status" value="1"/>
</dbReference>
<evidence type="ECO:0000259" key="7">
    <source>
        <dbReference type="PROSITE" id="PS51671"/>
    </source>
</evidence>
<dbReference type="InterPro" id="IPR014710">
    <property type="entry name" value="RmlC-like_jellyroll"/>
</dbReference>
<feature type="domain" description="Cyclic nucleotide-binding" evidence="6">
    <location>
        <begin position="30"/>
        <end position="76"/>
    </location>
</feature>